<feature type="compositionally biased region" description="Polar residues" evidence="1">
    <location>
        <begin position="47"/>
        <end position="68"/>
    </location>
</feature>
<proteinExistence type="predicted"/>
<reference evidence="2 3" key="1">
    <citation type="submission" date="2023-01" db="EMBL/GenBank/DDBJ databases">
        <title>Analysis of 21 Apiospora genomes using comparative genomics revels a genus with tremendous synthesis potential of carbohydrate active enzymes and secondary metabolites.</title>
        <authorList>
            <person name="Sorensen T."/>
        </authorList>
    </citation>
    <scope>NUCLEOTIDE SEQUENCE [LARGE SCALE GENOMIC DNA]</scope>
    <source>
        <strain evidence="2 3">CBS 117206</strain>
    </source>
</reference>
<feature type="compositionally biased region" description="Basic residues" evidence="1">
    <location>
        <begin position="7"/>
        <end position="21"/>
    </location>
</feature>
<dbReference type="Proteomes" id="UP001392437">
    <property type="component" value="Unassembled WGS sequence"/>
</dbReference>
<organism evidence="2 3">
    <name type="scientific">Apiospora kogelbergensis</name>
    <dbReference type="NCBI Taxonomy" id="1337665"/>
    <lineage>
        <taxon>Eukaryota</taxon>
        <taxon>Fungi</taxon>
        <taxon>Dikarya</taxon>
        <taxon>Ascomycota</taxon>
        <taxon>Pezizomycotina</taxon>
        <taxon>Sordariomycetes</taxon>
        <taxon>Xylariomycetidae</taxon>
        <taxon>Amphisphaeriales</taxon>
        <taxon>Apiosporaceae</taxon>
        <taxon>Apiospora</taxon>
    </lineage>
</organism>
<evidence type="ECO:0000313" key="3">
    <source>
        <dbReference type="Proteomes" id="UP001392437"/>
    </source>
</evidence>
<feature type="region of interest" description="Disordered" evidence="1">
    <location>
        <begin position="171"/>
        <end position="198"/>
    </location>
</feature>
<feature type="compositionally biased region" description="Acidic residues" evidence="1">
    <location>
        <begin position="175"/>
        <end position="198"/>
    </location>
</feature>
<name>A0AAW0Q761_9PEZI</name>
<dbReference type="AlphaFoldDB" id="A0AAW0Q761"/>
<feature type="region of interest" description="Disordered" evidence="1">
    <location>
        <begin position="1"/>
        <end position="94"/>
    </location>
</feature>
<comment type="caution">
    <text evidence="2">The sequence shown here is derived from an EMBL/GenBank/DDBJ whole genome shotgun (WGS) entry which is preliminary data.</text>
</comment>
<dbReference type="EMBL" id="JAQQWP010000010">
    <property type="protein sequence ID" value="KAK8096605.1"/>
    <property type="molecule type" value="Genomic_DNA"/>
</dbReference>
<evidence type="ECO:0000256" key="1">
    <source>
        <dbReference type="SAM" id="MobiDB-lite"/>
    </source>
</evidence>
<sequence length="217" mass="23654">MASPKNTKPKRKGKGKGKRAGKVLVAAAAEEHNASNVGQDEAAPFIGNSSGSTNSASDGVKQLSTTAVNIKRREDYANMDPDSKERERTRVKRSRAIKMAKDSLAHTAWVELGLHSQAEVVGAITDDICDNYAAATPGPSSRKAAEYAVHKVFADKIHLFFPKDEKKAIKHNDAGDDTMDVDLDKDDAAEDEDEDDWTPFELGLDWKDIMSAIKPED</sequence>
<accession>A0AAW0Q761</accession>
<evidence type="ECO:0000313" key="2">
    <source>
        <dbReference type="EMBL" id="KAK8096605.1"/>
    </source>
</evidence>
<keyword evidence="3" id="KW-1185">Reference proteome</keyword>
<gene>
    <name evidence="2" type="ORF">PG999_012549</name>
</gene>
<protein>
    <submittedName>
        <fullName evidence="2">Uncharacterized protein</fullName>
    </submittedName>
</protein>
<feature type="compositionally biased region" description="Basic and acidic residues" evidence="1">
    <location>
        <begin position="71"/>
        <end position="88"/>
    </location>
</feature>